<dbReference type="PANTHER" id="PTHR30413:SF10">
    <property type="entry name" value="CAPSULE POLYSACCHARIDE EXPORT INNER-MEMBRANE PROTEIN CTRC"/>
    <property type="match status" value="1"/>
</dbReference>
<dbReference type="PIRSF" id="PIRSF006648">
    <property type="entry name" value="DrrB"/>
    <property type="match status" value="1"/>
</dbReference>
<dbReference type="Pfam" id="PF01061">
    <property type="entry name" value="ABC2_membrane"/>
    <property type="match status" value="1"/>
</dbReference>
<evidence type="ECO:0000256" key="3">
    <source>
        <dbReference type="ARBA" id="ARBA00022448"/>
    </source>
</evidence>
<dbReference type="PROSITE" id="PS51012">
    <property type="entry name" value="ABC_TM2"/>
    <property type="match status" value="1"/>
</dbReference>
<comment type="subcellular location">
    <subcellularLocation>
        <location evidence="11">Cell inner membrane</location>
        <topology evidence="11">Multi-pass membrane protein</topology>
    </subcellularLocation>
    <subcellularLocation>
        <location evidence="1">Cell membrane</location>
        <topology evidence="1">Multi-pass membrane protein</topology>
    </subcellularLocation>
</comment>
<keyword evidence="5" id="KW-0762">Sugar transport</keyword>
<comment type="caution">
    <text evidence="13">The sequence shown here is derived from an EMBL/GenBank/DDBJ whole genome shotgun (WGS) entry which is preliminary data.</text>
</comment>
<keyword evidence="9" id="KW-0625">Polysaccharide transport</keyword>
<dbReference type="AlphaFoldDB" id="A0A080LU76"/>
<accession>A0A080LU76</accession>
<dbReference type="GO" id="GO:0015920">
    <property type="term" value="P:lipopolysaccharide transport"/>
    <property type="evidence" value="ECO:0007669"/>
    <property type="project" value="TreeGrafter"/>
</dbReference>
<keyword evidence="6 11" id="KW-0812">Transmembrane</keyword>
<reference evidence="13 14" key="1">
    <citation type="submission" date="2014-02" db="EMBL/GenBank/DDBJ databases">
        <title>Expanding our view of genomic diversity in Candidatus Accumulibacter clades.</title>
        <authorList>
            <person name="Skennerton C.T."/>
            <person name="Barr J.J."/>
            <person name="Slater F.R."/>
            <person name="Bond P.L."/>
            <person name="Tyson G.W."/>
        </authorList>
    </citation>
    <scope>NUCLEOTIDE SEQUENCE [LARGE SCALE GENOMIC DNA]</scope>
    <source>
        <strain evidence="14">BA-91</strain>
    </source>
</reference>
<dbReference type="InterPro" id="IPR000412">
    <property type="entry name" value="ABC_2_transport"/>
</dbReference>
<organism evidence="13 14">
    <name type="scientific">Candidatus Accumulibacter phosphatis</name>
    <dbReference type="NCBI Taxonomy" id="327160"/>
    <lineage>
        <taxon>Bacteria</taxon>
        <taxon>Pseudomonadati</taxon>
        <taxon>Pseudomonadota</taxon>
        <taxon>Betaproteobacteria</taxon>
        <taxon>Candidatus Accumulibacter</taxon>
    </lineage>
</organism>
<evidence type="ECO:0000313" key="14">
    <source>
        <dbReference type="Proteomes" id="UP000020077"/>
    </source>
</evidence>
<evidence type="ECO:0000259" key="12">
    <source>
        <dbReference type="PROSITE" id="PS51012"/>
    </source>
</evidence>
<evidence type="ECO:0000256" key="8">
    <source>
        <dbReference type="ARBA" id="ARBA00022989"/>
    </source>
</evidence>
<evidence type="ECO:0000256" key="2">
    <source>
        <dbReference type="ARBA" id="ARBA00007783"/>
    </source>
</evidence>
<feature type="domain" description="ABC transmembrane type-2" evidence="12">
    <location>
        <begin position="35"/>
        <end position="260"/>
    </location>
</feature>
<gene>
    <name evidence="13" type="primary">tagG_3</name>
    <name evidence="13" type="ORF">AW09_002705</name>
</gene>
<dbReference type="GO" id="GO:0140359">
    <property type="term" value="F:ABC-type transporter activity"/>
    <property type="evidence" value="ECO:0007669"/>
    <property type="project" value="InterPro"/>
</dbReference>
<dbReference type="InterPro" id="IPR047817">
    <property type="entry name" value="ABC2_TM_bact-type"/>
</dbReference>
<keyword evidence="10 11" id="KW-0472">Membrane</keyword>
<dbReference type="InterPro" id="IPR013525">
    <property type="entry name" value="ABC2_TM"/>
</dbReference>
<feature type="transmembrane region" description="Helical" evidence="11">
    <location>
        <begin position="33"/>
        <end position="53"/>
    </location>
</feature>
<dbReference type="EMBL" id="JDVG02000437">
    <property type="protein sequence ID" value="KFB72122.1"/>
    <property type="molecule type" value="Genomic_DNA"/>
</dbReference>
<dbReference type="PANTHER" id="PTHR30413">
    <property type="entry name" value="INNER MEMBRANE TRANSPORT PERMEASE"/>
    <property type="match status" value="1"/>
</dbReference>
<dbReference type="Proteomes" id="UP000020077">
    <property type="component" value="Unassembled WGS sequence"/>
</dbReference>
<feature type="transmembrane region" description="Helical" evidence="11">
    <location>
        <begin position="183"/>
        <end position="201"/>
    </location>
</feature>
<dbReference type="GO" id="GO:0043190">
    <property type="term" value="C:ATP-binding cassette (ABC) transporter complex"/>
    <property type="evidence" value="ECO:0007669"/>
    <property type="project" value="InterPro"/>
</dbReference>
<evidence type="ECO:0000256" key="1">
    <source>
        <dbReference type="ARBA" id="ARBA00004651"/>
    </source>
</evidence>
<keyword evidence="3 11" id="KW-0813">Transport</keyword>
<dbReference type="PRINTS" id="PR00164">
    <property type="entry name" value="ABC2TRNSPORT"/>
</dbReference>
<feature type="transmembrane region" description="Helical" evidence="11">
    <location>
        <begin position="73"/>
        <end position="94"/>
    </location>
</feature>
<sequence>MTQKLTEYFWPVRHVDLIHQFAKREVLVRYQESVLGSIWAVVTPLLSLLVYTLVFRHVFKAQWGNAGESGLDFALNIYAGLSVFNFFSECLLRAPRLVAEQPNLVRKVVFPLEILPWVLAFSALFHLGIALVILIAVSGWMHHGWPVSLLCLPLVWLPLLPLVLGVGWLFSALGVFLKDINQLLGVVVSLLMFLSPIFYPLESLPALWRPWMHLNPLALVMEATRDVVLNGRWPDWSSLTLVMGESLAVALLGALFFRAARHEFADVL</sequence>
<keyword evidence="4 11" id="KW-1003">Cell membrane</keyword>
<evidence type="ECO:0000256" key="11">
    <source>
        <dbReference type="RuleBase" id="RU361157"/>
    </source>
</evidence>
<keyword evidence="7" id="KW-0972">Capsule biogenesis/degradation</keyword>
<feature type="transmembrane region" description="Helical" evidence="11">
    <location>
        <begin position="236"/>
        <end position="257"/>
    </location>
</feature>
<evidence type="ECO:0000256" key="4">
    <source>
        <dbReference type="ARBA" id="ARBA00022475"/>
    </source>
</evidence>
<evidence type="ECO:0000256" key="7">
    <source>
        <dbReference type="ARBA" id="ARBA00022903"/>
    </source>
</evidence>
<keyword evidence="8 11" id="KW-1133">Transmembrane helix</keyword>
<comment type="similarity">
    <text evidence="2 11">Belongs to the ABC-2 integral membrane protein family.</text>
</comment>
<name>A0A080LU76_9PROT</name>
<evidence type="ECO:0000256" key="10">
    <source>
        <dbReference type="ARBA" id="ARBA00023136"/>
    </source>
</evidence>
<evidence type="ECO:0000256" key="5">
    <source>
        <dbReference type="ARBA" id="ARBA00022597"/>
    </source>
</evidence>
<dbReference type="GO" id="GO:0015774">
    <property type="term" value="P:polysaccharide transport"/>
    <property type="evidence" value="ECO:0007669"/>
    <property type="project" value="UniProtKB-KW"/>
</dbReference>
<evidence type="ECO:0000256" key="9">
    <source>
        <dbReference type="ARBA" id="ARBA00023047"/>
    </source>
</evidence>
<feature type="transmembrane region" description="Helical" evidence="11">
    <location>
        <begin position="114"/>
        <end position="142"/>
    </location>
</feature>
<protein>
    <recommendedName>
        <fullName evidence="11">Transport permease protein</fullName>
    </recommendedName>
</protein>
<evidence type="ECO:0000313" key="13">
    <source>
        <dbReference type="EMBL" id="KFB72122.1"/>
    </source>
</evidence>
<feature type="transmembrane region" description="Helical" evidence="11">
    <location>
        <begin position="154"/>
        <end position="176"/>
    </location>
</feature>
<evidence type="ECO:0000256" key="6">
    <source>
        <dbReference type="ARBA" id="ARBA00022692"/>
    </source>
</evidence>
<proteinExistence type="inferred from homology"/>